<evidence type="ECO:0000256" key="8">
    <source>
        <dbReference type="RuleBase" id="RU364072"/>
    </source>
</evidence>
<dbReference type="PRINTS" id="PR01071">
    <property type="entry name" value="ACOABIOTINCC"/>
</dbReference>
<dbReference type="CDD" id="cd06850">
    <property type="entry name" value="biotinyl_domain"/>
    <property type="match status" value="1"/>
</dbReference>
<keyword evidence="12" id="KW-1185">Reference proteome</keyword>
<reference evidence="11 12" key="1">
    <citation type="submission" date="2019-08" db="EMBL/GenBank/DDBJ databases">
        <title>In-depth cultivation of the pig gut microbiome towards novel bacterial diversity and tailored functional studies.</title>
        <authorList>
            <person name="Wylensek D."/>
            <person name="Hitch T.C.A."/>
            <person name="Clavel T."/>
        </authorList>
    </citation>
    <scope>NUCLEOTIDE SEQUENCE [LARGE SCALE GENOMIC DNA]</scope>
    <source>
        <strain evidence="11 12">Oil+RF-744-WCA-WT-13</strain>
    </source>
</reference>
<keyword evidence="6 8" id="KW-0275">Fatty acid biosynthesis</keyword>
<feature type="compositionally biased region" description="Basic and acidic residues" evidence="9">
    <location>
        <begin position="87"/>
        <end position="97"/>
    </location>
</feature>
<keyword evidence="5 8" id="KW-0443">Lipid metabolism</keyword>
<dbReference type="PANTHER" id="PTHR45266:SF3">
    <property type="entry name" value="OXALOACETATE DECARBOXYLASE ALPHA CHAIN"/>
    <property type="match status" value="1"/>
</dbReference>
<dbReference type="Gene3D" id="2.40.50.100">
    <property type="match status" value="1"/>
</dbReference>
<sequence length="182" mass="19778">MEQEKETGLTVEEICQMMKTFDQSSLQSFLYQREGEKLKMSRRPGGAEEISGGTGHGAPFSGETGEKEKDRIPETADRTEGASSPAGKEKILPPQEDARLKVVRAPLAGVFYRAPKPGEAPYVQEGQTVKKGETLGLMEAMKLINEIPSPCDGVVREIAAEDGSFAEFNAVLMTIEENGKDV</sequence>
<keyword evidence="3 8" id="KW-0444">Lipid biosynthesis</keyword>
<protein>
    <recommendedName>
        <fullName evidence="2 8">Biotin carboxyl carrier protein of acetyl-CoA carboxylase</fullName>
    </recommendedName>
</protein>
<dbReference type="GO" id="GO:0006633">
    <property type="term" value="P:fatty acid biosynthetic process"/>
    <property type="evidence" value="ECO:0007669"/>
    <property type="project" value="UniProtKB-UniPathway"/>
</dbReference>
<evidence type="ECO:0000256" key="9">
    <source>
        <dbReference type="SAM" id="MobiDB-lite"/>
    </source>
</evidence>
<dbReference type="PROSITE" id="PS00188">
    <property type="entry name" value="BIOTIN"/>
    <property type="match status" value="1"/>
</dbReference>
<dbReference type="InterPro" id="IPR050709">
    <property type="entry name" value="Biotin_Carboxyl_Carrier/Decarb"/>
</dbReference>
<dbReference type="AlphaFoldDB" id="A0A7X2TPA2"/>
<dbReference type="Proteomes" id="UP000466864">
    <property type="component" value="Unassembled WGS sequence"/>
</dbReference>
<comment type="pathway">
    <text evidence="1 8">Lipid metabolism; fatty acid biosynthesis.</text>
</comment>
<dbReference type="GO" id="GO:0009317">
    <property type="term" value="C:acetyl-CoA carboxylase complex"/>
    <property type="evidence" value="ECO:0007669"/>
    <property type="project" value="InterPro"/>
</dbReference>
<evidence type="ECO:0000256" key="6">
    <source>
        <dbReference type="ARBA" id="ARBA00023160"/>
    </source>
</evidence>
<evidence type="ECO:0000256" key="3">
    <source>
        <dbReference type="ARBA" id="ARBA00022516"/>
    </source>
</evidence>
<dbReference type="InterPro" id="IPR011053">
    <property type="entry name" value="Single_hybrid_motif"/>
</dbReference>
<gene>
    <name evidence="11" type="ORF">FYJ60_08695</name>
</gene>
<dbReference type="Pfam" id="PF00364">
    <property type="entry name" value="Biotin_lipoyl"/>
    <property type="match status" value="1"/>
</dbReference>
<dbReference type="UniPathway" id="UPA00094"/>
<name>A0A7X2TPA2_9FIRM</name>
<dbReference type="PANTHER" id="PTHR45266">
    <property type="entry name" value="OXALOACETATE DECARBOXYLASE ALPHA CHAIN"/>
    <property type="match status" value="1"/>
</dbReference>
<dbReference type="InterPro" id="IPR000089">
    <property type="entry name" value="Biotin_lipoyl"/>
</dbReference>
<evidence type="ECO:0000313" key="12">
    <source>
        <dbReference type="Proteomes" id="UP000466864"/>
    </source>
</evidence>
<evidence type="ECO:0000256" key="7">
    <source>
        <dbReference type="ARBA" id="ARBA00023267"/>
    </source>
</evidence>
<evidence type="ECO:0000256" key="2">
    <source>
        <dbReference type="ARBA" id="ARBA00017562"/>
    </source>
</evidence>
<feature type="compositionally biased region" description="Basic and acidic residues" evidence="9">
    <location>
        <begin position="64"/>
        <end position="80"/>
    </location>
</feature>
<keyword evidence="7 8" id="KW-0092">Biotin</keyword>
<proteinExistence type="predicted"/>
<dbReference type="EMBL" id="VUMV01000006">
    <property type="protein sequence ID" value="MST82390.1"/>
    <property type="molecule type" value="Genomic_DNA"/>
</dbReference>
<dbReference type="RefSeq" id="WP_154458304.1">
    <property type="nucleotide sequence ID" value="NZ_VUMV01000006.1"/>
</dbReference>
<keyword evidence="4 8" id="KW-0276">Fatty acid metabolism</keyword>
<dbReference type="GO" id="GO:0003989">
    <property type="term" value="F:acetyl-CoA carboxylase activity"/>
    <property type="evidence" value="ECO:0007669"/>
    <property type="project" value="InterPro"/>
</dbReference>
<comment type="function">
    <text evidence="8">This protein is a component of the acetyl coenzyme A carboxylase complex; first, biotin carboxylase catalyzes the carboxylation of the carrier protein and then the transcarboxylase transfers the carboxyl group to form malonyl-CoA.</text>
</comment>
<dbReference type="InterPro" id="IPR001882">
    <property type="entry name" value="Biotin_BS"/>
</dbReference>
<evidence type="ECO:0000256" key="1">
    <source>
        <dbReference type="ARBA" id="ARBA00005194"/>
    </source>
</evidence>
<feature type="domain" description="Lipoyl-binding" evidence="10">
    <location>
        <begin position="100"/>
        <end position="176"/>
    </location>
</feature>
<evidence type="ECO:0000259" key="10">
    <source>
        <dbReference type="PROSITE" id="PS50968"/>
    </source>
</evidence>
<organism evidence="11 12">
    <name type="scientific">Bilifractor porci</name>
    <dbReference type="NCBI Taxonomy" id="2606636"/>
    <lineage>
        <taxon>Bacteria</taxon>
        <taxon>Bacillati</taxon>
        <taxon>Bacillota</taxon>
        <taxon>Clostridia</taxon>
        <taxon>Lachnospirales</taxon>
        <taxon>Lachnospiraceae</taxon>
        <taxon>Bilifractor</taxon>
    </lineage>
</organism>
<evidence type="ECO:0000256" key="4">
    <source>
        <dbReference type="ARBA" id="ARBA00022832"/>
    </source>
</evidence>
<dbReference type="PROSITE" id="PS50968">
    <property type="entry name" value="BIOTINYL_LIPOYL"/>
    <property type="match status" value="1"/>
</dbReference>
<dbReference type="InterPro" id="IPR001249">
    <property type="entry name" value="AcCoA_biotinCC"/>
</dbReference>
<dbReference type="SUPFAM" id="SSF51230">
    <property type="entry name" value="Single hybrid motif"/>
    <property type="match status" value="1"/>
</dbReference>
<accession>A0A7X2TPA2</accession>
<comment type="caution">
    <text evidence="11">The sequence shown here is derived from an EMBL/GenBank/DDBJ whole genome shotgun (WGS) entry which is preliminary data.</text>
</comment>
<feature type="region of interest" description="Disordered" evidence="9">
    <location>
        <begin position="36"/>
        <end position="97"/>
    </location>
</feature>
<evidence type="ECO:0000313" key="11">
    <source>
        <dbReference type="EMBL" id="MST82390.1"/>
    </source>
</evidence>
<evidence type="ECO:0000256" key="5">
    <source>
        <dbReference type="ARBA" id="ARBA00023098"/>
    </source>
</evidence>